<dbReference type="InterPro" id="IPR001457">
    <property type="entry name" value="NADH_UbQ/plastoQ_OxRdtase_su6"/>
</dbReference>
<keyword evidence="2" id="KW-0472">Membrane</keyword>
<dbReference type="AlphaFoldDB" id="A0A2T4JNV7"/>
<keyword evidence="2" id="KW-0520">NAD</keyword>
<dbReference type="OrthoDB" id="8138833at2"/>
<keyword evidence="2" id="KW-0874">Quinone</keyword>
<comment type="caution">
    <text evidence="3">The sequence shown here is derived from an EMBL/GenBank/DDBJ whole genome shotgun (WGS) entry which is preliminary data.</text>
</comment>
<dbReference type="PANTHER" id="PTHR33269:SF17">
    <property type="entry name" value="NADH-UBIQUINONE OXIDOREDUCTASE CHAIN 6"/>
    <property type="match status" value="1"/>
</dbReference>
<reference evidence="3 4" key="1">
    <citation type="submission" date="2018-03" db="EMBL/GenBank/DDBJ databases">
        <title>Cereibacter changlensis.</title>
        <authorList>
            <person name="Meyer T.E."/>
            <person name="Miller S."/>
            <person name="Lodha T."/>
            <person name="Gandham S."/>
            <person name="Chintalapati S."/>
            <person name="Chintalapati V.R."/>
        </authorList>
    </citation>
    <scope>NUCLEOTIDE SEQUENCE [LARGE SCALE GENOMIC DNA]</scope>
    <source>
        <strain evidence="3 4">JA139</strain>
    </source>
</reference>
<sequence>MSGFIALWCASAALASALLAVTRPGIVHGLMWLVAALLSLAGCFYALGASFAGAVQVLVYAGAIVAVFVFVVMTVDATPEALAEERARLSGAWRLPAGVVALVALPLLLGPNSTGLEPGPATVPLKALGALLFGPWAIGVEIASALLLAALMGARHLGRRR</sequence>
<organism evidence="3 4">
    <name type="scientific">Cereibacter changlensis JA139</name>
    <dbReference type="NCBI Taxonomy" id="1188249"/>
    <lineage>
        <taxon>Bacteria</taxon>
        <taxon>Pseudomonadati</taxon>
        <taxon>Pseudomonadota</taxon>
        <taxon>Alphaproteobacteria</taxon>
        <taxon>Rhodobacterales</taxon>
        <taxon>Paracoccaceae</taxon>
        <taxon>Cereibacter</taxon>
    </lineage>
</organism>
<comment type="function">
    <text evidence="2">NDH-1 shuttles electrons from NADH, via FMN and iron-sulfur (Fe-S) centers, to quinones in the respiratory chain. Couples the redox reaction to proton translocation (for every two electrons transferred, four hydrogen ions are translocated across the cytoplasmic membrane), and thus conserves the redox energy in a proton gradient.</text>
</comment>
<dbReference type="InterPro" id="IPR042106">
    <property type="entry name" value="Nuo/plastoQ_OxRdtase_6_NuoJ"/>
</dbReference>
<keyword evidence="2" id="KW-0812">Transmembrane</keyword>
<feature type="transmembrane region" description="Helical" evidence="2">
    <location>
        <begin position="92"/>
        <end position="110"/>
    </location>
</feature>
<keyword evidence="2" id="KW-1133">Transmembrane helix</keyword>
<evidence type="ECO:0000313" key="3">
    <source>
        <dbReference type="EMBL" id="PTE19584.1"/>
    </source>
</evidence>
<evidence type="ECO:0000256" key="1">
    <source>
        <dbReference type="ARBA" id="ARBA00005698"/>
    </source>
</evidence>
<comment type="subcellular location">
    <subcellularLocation>
        <location evidence="2">Cell membrane</location>
        <topology evidence="2">Multi-pass membrane protein</topology>
    </subcellularLocation>
</comment>
<evidence type="ECO:0000256" key="2">
    <source>
        <dbReference type="RuleBase" id="RU004429"/>
    </source>
</evidence>
<proteinExistence type="inferred from homology"/>
<accession>A0A2T4JNV7</accession>
<dbReference type="GO" id="GO:0008137">
    <property type="term" value="F:NADH dehydrogenase (ubiquinone) activity"/>
    <property type="evidence" value="ECO:0007669"/>
    <property type="project" value="UniProtKB-UniRule"/>
</dbReference>
<dbReference type="GO" id="GO:0005886">
    <property type="term" value="C:plasma membrane"/>
    <property type="evidence" value="ECO:0007669"/>
    <property type="project" value="UniProtKB-SubCell"/>
</dbReference>
<dbReference type="Proteomes" id="UP000241010">
    <property type="component" value="Unassembled WGS sequence"/>
</dbReference>
<keyword evidence="2" id="KW-1003">Cell membrane</keyword>
<protein>
    <recommendedName>
        <fullName evidence="2">NADH-quinone oxidoreductase subunit J</fullName>
        <ecNumber evidence="2">7.1.1.-</ecNumber>
    </recommendedName>
</protein>
<comment type="caution">
    <text evidence="2">Lacks conserved residue(s) required for the propagation of feature annotation.</text>
</comment>
<dbReference type="EMBL" id="PZKG01000221">
    <property type="protein sequence ID" value="PTE19584.1"/>
    <property type="molecule type" value="Genomic_DNA"/>
</dbReference>
<evidence type="ECO:0000313" key="4">
    <source>
        <dbReference type="Proteomes" id="UP000241010"/>
    </source>
</evidence>
<dbReference type="EC" id="7.1.1.-" evidence="2"/>
<dbReference type="RefSeq" id="WP_107665905.1">
    <property type="nucleotide sequence ID" value="NZ_PZKG01000221.1"/>
</dbReference>
<dbReference type="Gene3D" id="1.20.120.1200">
    <property type="entry name" value="NADH-ubiquinone/plastoquinone oxidoreductase chain 6, subunit NuoJ"/>
    <property type="match status" value="1"/>
</dbReference>
<comment type="catalytic activity">
    <reaction evidence="2">
        <text>a quinone + NADH + 5 H(+)(in) = a quinol + NAD(+) + 4 H(+)(out)</text>
        <dbReference type="Rhea" id="RHEA:57888"/>
        <dbReference type="ChEBI" id="CHEBI:15378"/>
        <dbReference type="ChEBI" id="CHEBI:24646"/>
        <dbReference type="ChEBI" id="CHEBI:57540"/>
        <dbReference type="ChEBI" id="CHEBI:57945"/>
        <dbReference type="ChEBI" id="CHEBI:132124"/>
    </reaction>
</comment>
<dbReference type="Pfam" id="PF00499">
    <property type="entry name" value="Oxidored_q3"/>
    <property type="match status" value="1"/>
</dbReference>
<name>A0A2T4JNV7_9RHOB</name>
<dbReference type="GO" id="GO:0048038">
    <property type="term" value="F:quinone binding"/>
    <property type="evidence" value="ECO:0007669"/>
    <property type="project" value="UniProtKB-UniRule"/>
</dbReference>
<feature type="transmembrane region" description="Helical" evidence="2">
    <location>
        <begin position="130"/>
        <end position="151"/>
    </location>
</feature>
<dbReference type="PANTHER" id="PTHR33269">
    <property type="entry name" value="NADH-UBIQUINONE OXIDOREDUCTASE CHAIN 6"/>
    <property type="match status" value="1"/>
</dbReference>
<keyword evidence="4" id="KW-1185">Reference proteome</keyword>
<feature type="transmembrane region" description="Helical" evidence="2">
    <location>
        <begin position="44"/>
        <end position="71"/>
    </location>
</feature>
<gene>
    <name evidence="3" type="ORF">C5F48_22115</name>
</gene>
<comment type="similarity">
    <text evidence="1 2">Belongs to the complex I subunit 6 family.</text>
</comment>